<dbReference type="EMBL" id="CP048222">
    <property type="protein sequence ID" value="QHT67886.1"/>
    <property type="molecule type" value="Genomic_DNA"/>
</dbReference>
<protein>
    <submittedName>
        <fullName evidence="2">Uncharacterized protein</fullName>
    </submittedName>
</protein>
<dbReference type="AlphaFoldDB" id="A0A6C0GIL5"/>
<evidence type="ECO:0000313" key="2">
    <source>
        <dbReference type="EMBL" id="QHT67886.1"/>
    </source>
</evidence>
<name>A0A6C0GIL5_9BACT</name>
<reference evidence="2 3" key="1">
    <citation type="submission" date="2020-01" db="EMBL/GenBank/DDBJ databases">
        <authorList>
            <person name="Kim M.K."/>
        </authorList>
    </citation>
    <scope>NUCLEOTIDE SEQUENCE [LARGE SCALE GENOMIC DNA]</scope>
    <source>
        <strain evidence="2 3">172606-1</strain>
    </source>
</reference>
<evidence type="ECO:0000313" key="3">
    <source>
        <dbReference type="Proteomes" id="UP000480178"/>
    </source>
</evidence>
<gene>
    <name evidence="2" type="ORF">GXP67_15185</name>
</gene>
<sequence>MRYYRLVVLFLLFVSSFAFGQAGKPKFSVYKSDVNPNAVKEGIRGIAVLFSCEYNFSDAEYAAMKNSEGRNYFTFYASMAHKNNDSFYSGLDYRQSKKAFNTIALHVAEEHAYEPQNKAQGRRNTGIELFIPFYQLNLPEGSSAVKFILNATTEKENTFERIHTQDITINKPAVTFISLQPKQITVTDKAGKKYEAESIEQDLFAIPGSSKTSTDIISAGNVSTKVPFNFIYSEGDIVRLKLQKSTSKGVVSSNKVRVLKASNGQIMTNFDNKAALQGEWPLDPKQKTIALTNPAVQINLEVGRTKVPGIRITEFTINPYSTHEGVAGATLTIAYESKATPGAPALVAVPSYVNATQETVLLKGGMVTAGKSSIDSTGAIALSQEPGKISVFYPAFNLLLYHPGIRQQTPNQFAVQIMLQSGSGLVTQKQIKQNLPVSVIQDARIAPAVKAKDTTFNNIRGLAISIPYQLPKLYTDLQKDNLMIQLVEASGKDSRGADLLRNMTVVNNTVEKVTDPTNKKGASFRISKPTGVISLFLPYTDLNRQEKAPVPFFAKAVISQNGAPGAEVGGNSSAIRFDIDTKKLRFVTLGISNINLKKANTGDIMWRITSSGRTIYQSVMLPAAKTIDNLYTLAGYMHEDDMVAIEMLKGKTAADAKLMFKWEKPVKELTASEILELEPSKLPNNTDDGDTKSVSIMYSVQ</sequence>
<organism evidence="2 3">
    <name type="scientific">Rhodocytophaga rosea</name>
    <dbReference type="NCBI Taxonomy" id="2704465"/>
    <lineage>
        <taxon>Bacteria</taxon>
        <taxon>Pseudomonadati</taxon>
        <taxon>Bacteroidota</taxon>
        <taxon>Cytophagia</taxon>
        <taxon>Cytophagales</taxon>
        <taxon>Rhodocytophagaceae</taxon>
        <taxon>Rhodocytophaga</taxon>
    </lineage>
</organism>
<dbReference type="KEGG" id="rhoz:GXP67_15185"/>
<dbReference type="Proteomes" id="UP000480178">
    <property type="component" value="Chromosome"/>
</dbReference>
<accession>A0A6C0GIL5</accession>
<feature type="signal peptide" evidence="1">
    <location>
        <begin position="1"/>
        <end position="20"/>
    </location>
</feature>
<keyword evidence="1" id="KW-0732">Signal</keyword>
<keyword evidence="3" id="KW-1185">Reference proteome</keyword>
<dbReference type="RefSeq" id="WP_162443908.1">
    <property type="nucleotide sequence ID" value="NZ_CP048222.1"/>
</dbReference>
<feature type="chain" id="PRO_5025526974" evidence="1">
    <location>
        <begin position="21"/>
        <end position="701"/>
    </location>
</feature>
<proteinExistence type="predicted"/>
<evidence type="ECO:0000256" key="1">
    <source>
        <dbReference type="SAM" id="SignalP"/>
    </source>
</evidence>